<dbReference type="EC" id="2.1.1.195" evidence="5"/>
<comment type="similarity">
    <text evidence="5">Belongs to the CbiD family.</text>
</comment>
<evidence type="ECO:0000313" key="7">
    <source>
        <dbReference type="Proteomes" id="UP000798488"/>
    </source>
</evidence>
<proteinExistence type="inferred from homology"/>
<dbReference type="RefSeq" id="WP_243153027.1">
    <property type="nucleotide sequence ID" value="NZ_LSRS01000005.1"/>
</dbReference>
<keyword evidence="1 5" id="KW-0169">Cobalamin biosynthesis</keyword>
<comment type="catalytic activity">
    <reaction evidence="5">
        <text>Co-precorrin-5B + S-adenosyl-L-methionine = Co-precorrin-6A + S-adenosyl-L-homocysteine</text>
        <dbReference type="Rhea" id="RHEA:26285"/>
        <dbReference type="ChEBI" id="CHEBI:57856"/>
        <dbReference type="ChEBI" id="CHEBI:59789"/>
        <dbReference type="ChEBI" id="CHEBI:60063"/>
        <dbReference type="ChEBI" id="CHEBI:60064"/>
        <dbReference type="EC" id="2.1.1.195"/>
    </reaction>
</comment>
<dbReference type="PANTHER" id="PTHR35863:SF1">
    <property type="entry name" value="COBALT-PRECORRIN-5B C(1)-METHYLTRANSFERASE"/>
    <property type="match status" value="1"/>
</dbReference>
<comment type="caution">
    <text evidence="6">The sequence shown here is derived from an EMBL/GenBank/DDBJ whole genome shotgun (WGS) entry which is preliminary data.</text>
</comment>
<evidence type="ECO:0000313" key="6">
    <source>
        <dbReference type="EMBL" id="KAF1084501.1"/>
    </source>
</evidence>
<gene>
    <name evidence="5" type="primary">cbiD</name>
    <name evidence="6" type="ORF">SPSYN_02279</name>
</gene>
<dbReference type="InterPro" id="IPR002748">
    <property type="entry name" value="CbiD"/>
</dbReference>
<evidence type="ECO:0000256" key="2">
    <source>
        <dbReference type="ARBA" id="ARBA00022603"/>
    </source>
</evidence>
<dbReference type="SUPFAM" id="SSF111342">
    <property type="entry name" value="CbiD-like"/>
    <property type="match status" value="1"/>
</dbReference>
<dbReference type="InterPro" id="IPR036074">
    <property type="entry name" value="CbiD_sf"/>
</dbReference>
<comment type="pathway">
    <text evidence="5">Cofactor biosynthesis; adenosylcobalamin biosynthesis; cob(II)yrinate a,c-diamide from sirohydrochlorin (anaerobic route): step 6/10.</text>
</comment>
<dbReference type="Pfam" id="PF01888">
    <property type="entry name" value="CbiD"/>
    <property type="match status" value="1"/>
</dbReference>
<dbReference type="EMBL" id="LSRS01000005">
    <property type="protein sequence ID" value="KAF1084501.1"/>
    <property type="molecule type" value="Genomic_DNA"/>
</dbReference>
<evidence type="ECO:0000256" key="4">
    <source>
        <dbReference type="ARBA" id="ARBA00022691"/>
    </source>
</evidence>
<evidence type="ECO:0000256" key="5">
    <source>
        <dbReference type="HAMAP-Rule" id="MF_00787"/>
    </source>
</evidence>
<dbReference type="GO" id="GO:0019251">
    <property type="term" value="P:anaerobic cobalamin biosynthetic process"/>
    <property type="evidence" value="ECO:0007669"/>
    <property type="project" value="UniProtKB-UniRule"/>
</dbReference>
<evidence type="ECO:0000256" key="1">
    <source>
        <dbReference type="ARBA" id="ARBA00022573"/>
    </source>
</evidence>
<organism evidence="6 7">
    <name type="scientific">Sporotomaculum syntrophicum</name>
    <dbReference type="NCBI Taxonomy" id="182264"/>
    <lineage>
        <taxon>Bacteria</taxon>
        <taxon>Bacillati</taxon>
        <taxon>Bacillota</taxon>
        <taxon>Clostridia</taxon>
        <taxon>Eubacteriales</taxon>
        <taxon>Desulfallaceae</taxon>
        <taxon>Sporotomaculum</taxon>
    </lineage>
</organism>
<dbReference type="GO" id="GO:0008168">
    <property type="term" value="F:methyltransferase activity"/>
    <property type="evidence" value="ECO:0007669"/>
    <property type="project" value="UniProtKB-UniRule"/>
</dbReference>
<dbReference type="Gene3D" id="3.30.2110.10">
    <property type="entry name" value="CbiD-like"/>
    <property type="match status" value="1"/>
</dbReference>
<dbReference type="AlphaFoldDB" id="A0A9D2WPE6"/>
<dbReference type="Proteomes" id="UP000798488">
    <property type="component" value="Unassembled WGS sequence"/>
</dbReference>
<evidence type="ECO:0000256" key="3">
    <source>
        <dbReference type="ARBA" id="ARBA00022679"/>
    </source>
</evidence>
<sequence length="379" mass="40264">MKQILEEYVVVNGNKYRKGYTTGSCAAAAAKASVMMLLSGSVVEEVSIDTPAGVRLNLPVTDVCITAESAGCAVLKDGGDDPDMTSGLKIFATARRKSALGIEIRAGEGIGRVTLPGLKVAVGKPAINPVPEQMILKEVGNVLPENVGVEIMFTVPGGAEAALKTFNPKLGIIGGISILGTSGIVNPMSEEAWKEALALELNVLVAKGKKSAVYVFGNYGEHFVTQEIGLDKDNLIKVSNFMGFMLDKAVECGLEKILIVGHLGKLVKVAAGIFHTHSRVADARKEIMAAYTALEGAPAATVAQVYACRTTEAAAEIINRHGLQGVYDRIVANVSQRCMDHVFNKIQIGCILFHQDYTLLAMDENARKILKETGSSYGL</sequence>
<reference evidence="6" key="1">
    <citation type="submission" date="2016-02" db="EMBL/GenBank/DDBJ databases">
        <title>Draft Genome Sequence of Sporotomaculum syntrophicum Strain FB, a Syntrophic Benzoate Degrader.</title>
        <authorList>
            <person name="Nobu M.K."/>
            <person name="Narihiro T."/>
            <person name="Qiu Y.-L."/>
            <person name="Ohashi A."/>
            <person name="Liu W.-T."/>
            <person name="Yuji S."/>
        </authorList>
    </citation>
    <scope>NUCLEOTIDE SEQUENCE</scope>
    <source>
        <strain evidence="6">FB</strain>
    </source>
</reference>
<name>A0A9D2WPE6_9FIRM</name>
<dbReference type="HAMAP" id="MF_00787">
    <property type="entry name" value="CbiD"/>
    <property type="match status" value="1"/>
</dbReference>
<keyword evidence="3 5" id="KW-0808">Transferase</keyword>
<accession>A0A9D2WPE6</accession>
<keyword evidence="7" id="KW-1185">Reference proteome</keyword>
<comment type="function">
    <text evidence="5">Catalyzes the methylation of C-1 in cobalt-precorrin-5B to form cobalt-precorrin-6A.</text>
</comment>
<dbReference type="GO" id="GO:0032259">
    <property type="term" value="P:methylation"/>
    <property type="evidence" value="ECO:0007669"/>
    <property type="project" value="UniProtKB-KW"/>
</dbReference>
<dbReference type="PANTHER" id="PTHR35863">
    <property type="entry name" value="COBALT-PRECORRIN-5B C(1)-METHYLTRANSFERASE"/>
    <property type="match status" value="1"/>
</dbReference>
<keyword evidence="2 5" id="KW-0489">Methyltransferase</keyword>
<dbReference type="NCBIfam" id="TIGR00312">
    <property type="entry name" value="cbiD"/>
    <property type="match status" value="1"/>
</dbReference>
<dbReference type="PIRSF" id="PIRSF026782">
    <property type="entry name" value="CbiD"/>
    <property type="match status" value="1"/>
</dbReference>
<keyword evidence="4 5" id="KW-0949">S-adenosyl-L-methionine</keyword>
<protein>
    <recommendedName>
        <fullName evidence="5">Cobalt-precorrin-5B C(1)-methyltransferase</fullName>
        <ecNumber evidence="5">2.1.1.195</ecNumber>
    </recommendedName>
    <alternativeName>
        <fullName evidence="5">Cobalt-precorrin-6A synthase</fullName>
    </alternativeName>
</protein>